<proteinExistence type="predicted"/>
<feature type="region of interest" description="Disordered" evidence="1">
    <location>
        <begin position="243"/>
        <end position="301"/>
    </location>
</feature>
<protein>
    <submittedName>
        <fullName evidence="2">Uncharacterized protein</fullName>
    </submittedName>
</protein>
<feature type="compositionally biased region" description="Low complexity" evidence="1">
    <location>
        <begin position="148"/>
        <end position="170"/>
    </location>
</feature>
<reference evidence="2" key="1">
    <citation type="journal article" date="2019" name="Environ. Microbiol.">
        <title>Fungal ecological strategies reflected in gene transcription - a case study of two litter decomposers.</title>
        <authorList>
            <person name="Barbi F."/>
            <person name="Kohler A."/>
            <person name="Barry K."/>
            <person name="Baskaran P."/>
            <person name="Daum C."/>
            <person name="Fauchery L."/>
            <person name="Ihrmark K."/>
            <person name="Kuo A."/>
            <person name="LaButti K."/>
            <person name="Lipzen A."/>
            <person name="Morin E."/>
            <person name="Grigoriev I.V."/>
            <person name="Henrissat B."/>
            <person name="Lindahl B."/>
            <person name="Martin F."/>
        </authorList>
    </citation>
    <scope>NUCLEOTIDE SEQUENCE</scope>
    <source>
        <strain evidence="2">JB14</strain>
    </source>
</reference>
<evidence type="ECO:0000313" key="3">
    <source>
        <dbReference type="Proteomes" id="UP000799118"/>
    </source>
</evidence>
<evidence type="ECO:0000313" key="2">
    <source>
        <dbReference type="EMBL" id="KAE9387236.1"/>
    </source>
</evidence>
<feature type="region of interest" description="Disordered" evidence="1">
    <location>
        <begin position="148"/>
        <end position="184"/>
    </location>
</feature>
<name>A0A6A4GP51_9AGAR</name>
<dbReference type="OrthoDB" id="3202382at2759"/>
<feature type="compositionally biased region" description="Low complexity" evidence="1">
    <location>
        <begin position="286"/>
        <end position="295"/>
    </location>
</feature>
<dbReference type="EMBL" id="ML769814">
    <property type="protein sequence ID" value="KAE9387236.1"/>
    <property type="molecule type" value="Genomic_DNA"/>
</dbReference>
<sequence length="301" mass="31955">MIGLYVLLDWEKEDYVFIDTGIKCVMSSNWSCILFERNIVIHCEDSDAAFQHFYPLSILEGHARQLKSKRLTPTLSGQLTPFKSIVKRFVFPAPKVQSICRVTTVNGGIPITVINSHTGAIITVTTSISVALHTSAISSMSSMAVSAPSSTSNFSESSSSSTSSVTSSSSPQAQHIPPPRFIPIPNPNPFPFPPWYPESTHFSTNEECELDWVWGEGEDGGRRGFAANGMDALNGGVVNGNGSADGGATAGSSTDSTPSSKPMGPMEMYLLDGPPEDSILAPFSNAGAGPAGSSSLRMDRG</sequence>
<evidence type="ECO:0000256" key="1">
    <source>
        <dbReference type="SAM" id="MobiDB-lite"/>
    </source>
</evidence>
<organism evidence="2 3">
    <name type="scientific">Gymnopus androsaceus JB14</name>
    <dbReference type="NCBI Taxonomy" id="1447944"/>
    <lineage>
        <taxon>Eukaryota</taxon>
        <taxon>Fungi</taxon>
        <taxon>Dikarya</taxon>
        <taxon>Basidiomycota</taxon>
        <taxon>Agaricomycotina</taxon>
        <taxon>Agaricomycetes</taxon>
        <taxon>Agaricomycetidae</taxon>
        <taxon>Agaricales</taxon>
        <taxon>Marasmiineae</taxon>
        <taxon>Omphalotaceae</taxon>
        <taxon>Gymnopus</taxon>
    </lineage>
</organism>
<dbReference type="Proteomes" id="UP000799118">
    <property type="component" value="Unassembled WGS sequence"/>
</dbReference>
<dbReference type="AlphaFoldDB" id="A0A6A4GP51"/>
<keyword evidence="3" id="KW-1185">Reference proteome</keyword>
<feature type="compositionally biased region" description="Low complexity" evidence="1">
    <location>
        <begin position="250"/>
        <end position="260"/>
    </location>
</feature>
<gene>
    <name evidence="2" type="ORF">BT96DRAFT_1005317</name>
</gene>
<accession>A0A6A4GP51</accession>